<accession>A0A2N3XXN9</accession>
<dbReference type="AlphaFoldDB" id="A0A2N3XXN9"/>
<keyword evidence="5 7" id="KW-1133">Transmembrane helix</keyword>
<feature type="transmembrane region" description="Helical" evidence="7">
    <location>
        <begin position="66"/>
        <end position="85"/>
    </location>
</feature>
<protein>
    <submittedName>
        <fullName evidence="9">Membrane-associated protein</fullName>
    </submittedName>
</protein>
<feature type="domain" description="VTT" evidence="8">
    <location>
        <begin position="39"/>
        <end position="168"/>
    </location>
</feature>
<organism evidence="9 10">
    <name type="scientific">Saccharopolyspora spinosa</name>
    <dbReference type="NCBI Taxonomy" id="60894"/>
    <lineage>
        <taxon>Bacteria</taxon>
        <taxon>Bacillati</taxon>
        <taxon>Actinomycetota</taxon>
        <taxon>Actinomycetes</taxon>
        <taxon>Pseudonocardiales</taxon>
        <taxon>Pseudonocardiaceae</taxon>
        <taxon>Saccharopolyspora</taxon>
    </lineage>
</organism>
<dbReference type="GO" id="GO:0005886">
    <property type="term" value="C:plasma membrane"/>
    <property type="evidence" value="ECO:0007669"/>
    <property type="project" value="UniProtKB-SubCell"/>
</dbReference>
<comment type="caution">
    <text evidence="9">The sequence shown here is derived from an EMBL/GenBank/DDBJ whole genome shotgun (WGS) entry which is preliminary data.</text>
</comment>
<evidence type="ECO:0000256" key="7">
    <source>
        <dbReference type="RuleBase" id="RU367016"/>
    </source>
</evidence>
<evidence type="ECO:0000256" key="6">
    <source>
        <dbReference type="ARBA" id="ARBA00023136"/>
    </source>
</evidence>
<keyword evidence="3 7" id="KW-1003">Cell membrane</keyword>
<gene>
    <name evidence="9" type="ORF">A8926_3133</name>
</gene>
<evidence type="ECO:0000313" key="10">
    <source>
        <dbReference type="Proteomes" id="UP000233786"/>
    </source>
</evidence>
<comment type="subcellular location">
    <subcellularLocation>
        <location evidence="1 7">Cell membrane</location>
        <topology evidence="1 7">Multi-pass membrane protein</topology>
    </subcellularLocation>
</comment>
<proteinExistence type="inferred from homology"/>
<dbReference type="RefSeq" id="WP_010694666.1">
    <property type="nucleotide sequence ID" value="NZ_CP061007.1"/>
</dbReference>
<evidence type="ECO:0000256" key="3">
    <source>
        <dbReference type="ARBA" id="ARBA00022475"/>
    </source>
</evidence>
<feature type="transmembrane region" description="Helical" evidence="7">
    <location>
        <begin position="20"/>
        <end position="39"/>
    </location>
</feature>
<evidence type="ECO:0000256" key="4">
    <source>
        <dbReference type="ARBA" id="ARBA00022692"/>
    </source>
</evidence>
<evidence type="ECO:0000256" key="2">
    <source>
        <dbReference type="ARBA" id="ARBA00010792"/>
    </source>
</evidence>
<dbReference type="InterPro" id="IPR032818">
    <property type="entry name" value="DedA-like"/>
</dbReference>
<feature type="transmembrane region" description="Helical" evidence="7">
    <location>
        <begin position="147"/>
        <end position="168"/>
    </location>
</feature>
<dbReference type="InterPro" id="IPR032816">
    <property type="entry name" value="VTT_dom"/>
</dbReference>
<name>A0A2N3XXN9_SACSN</name>
<dbReference type="PANTHER" id="PTHR30353:SF0">
    <property type="entry name" value="TRANSMEMBRANE PROTEIN"/>
    <property type="match status" value="1"/>
</dbReference>
<evidence type="ECO:0000256" key="5">
    <source>
        <dbReference type="ARBA" id="ARBA00022989"/>
    </source>
</evidence>
<reference evidence="9" key="1">
    <citation type="submission" date="2017-12" db="EMBL/GenBank/DDBJ databases">
        <title>Sequencing the genomes of 1000 Actinobacteria strains.</title>
        <authorList>
            <person name="Klenk H.-P."/>
        </authorList>
    </citation>
    <scope>NUCLEOTIDE SEQUENCE [LARGE SCALE GENOMIC DNA]</scope>
    <source>
        <strain evidence="9">DSM 44228</strain>
    </source>
</reference>
<evidence type="ECO:0000256" key="1">
    <source>
        <dbReference type="ARBA" id="ARBA00004651"/>
    </source>
</evidence>
<dbReference type="STRING" id="994479.GCA_000194155_02308"/>
<dbReference type="EMBL" id="PJNB01000001">
    <property type="protein sequence ID" value="PKW15428.1"/>
    <property type="molecule type" value="Genomic_DNA"/>
</dbReference>
<comment type="similarity">
    <text evidence="2 7">Belongs to the DedA family.</text>
</comment>
<keyword evidence="6 7" id="KW-0472">Membrane</keyword>
<feature type="transmembrane region" description="Helical" evidence="7">
    <location>
        <begin position="180"/>
        <end position="201"/>
    </location>
</feature>
<evidence type="ECO:0000259" key="8">
    <source>
        <dbReference type="Pfam" id="PF09335"/>
    </source>
</evidence>
<dbReference type="PANTHER" id="PTHR30353">
    <property type="entry name" value="INNER MEMBRANE PROTEIN DEDA-RELATED"/>
    <property type="match status" value="1"/>
</dbReference>
<keyword evidence="10" id="KW-1185">Reference proteome</keyword>
<keyword evidence="4 7" id="KW-0812">Transmembrane</keyword>
<sequence length="210" mass="21907">MHELAVNVLGSRSLVTGLGALGVFLVLFAETGLLIGFFLPGDSLLFTAGVLAATGVASGGSALLPLLVASVAGALAGAQVGYLIGRRAGAAMLRRVRNRRLHEGVDRAGRLLDRYGYGKAIVLARFIPVVRTVLNPMAGITGVPAGVFTLWQVAGGLLWTVGVMLAGYLLGTSVPSIDDYLMPMIAVIVVLSLVPVALEVYRSRRTPEAR</sequence>
<dbReference type="Proteomes" id="UP000233786">
    <property type="component" value="Unassembled WGS sequence"/>
</dbReference>
<evidence type="ECO:0000313" key="9">
    <source>
        <dbReference type="EMBL" id="PKW15428.1"/>
    </source>
</evidence>
<dbReference type="OrthoDB" id="9813426at2"/>
<dbReference type="Pfam" id="PF09335">
    <property type="entry name" value="VTT_dom"/>
    <property type="match status" value="1"/>
</dbReference>